<evidence type="ECO:0000313" key="3">
    <source>
        <dbReference type="EMBL" id="HIQ84018.1"/>
    </source>
</evidence>
<keyword evidence="2" id="KW-1133">Transmembrane helix</keyword>
<proteinExistence type="predicted"/>
<feature type="transmembrane region" description="Helical" evidence="2">
    <location>
        <begin position="125"/>
        <end position="146"/>
    </location>
</feature>
<reference evidence="3" key="1">
    <citation type="submission" date="2020-10" db="EMBL/GenBank/DDBJ databases">
        <authorList>
            <person name="Gilroy R."/>
        </authorList>
    </citation>
    <scope>NUCLEOTIDE SEQUENCE</scope>
    <source>
        <strain evidence="3">ChiSjej6B24-2974</strain>
    </source>
</reference>
<reference evidence="3" key="2">
    <citation type="journal article" date="2021" name="PeerJ">
        <title>Extensive microbial diversity within the chicken gut microbiome revealed by metagenomics and culture.</title>
        <authorList>
            <person name="Gilroy R."/>
            <person name="Ravi A."/>
            <person name="Getino M."/>
            <person name="Pursley I."/>
            <person name="Horton D.L."/>
            <person name="Alikhan N.F."/>
            <person name="Baker D."/>
            <person name="Gharbi K."/>
            <person name="Hall N."/>
            <person name="Watson M."/>
            <person name="Adriaenssens E.M."/>
            <person name="Foster-Nyarko E."/>
            <person name="Jarju S."/>
            <person name="Secka A."/>
            <person name="Antonio M."/>
            <person name="Oren A."/>
            <person name="Chaudhuri R.R."/>
            <person name="La Ragione R."/>
            <person name="Hildebrand F."/>
            <person name="Pallen M.J."/>
        </authorList>
    </citation>
    <scope>NUCLEOTIDE SEQUENCE</scope>
    <source>
        <strain evidence="3">ChiSjej6B24-2974</strain>
    </source>
</reference>
<evidence type="ECO:0000313" key="4">
    <source>
        <dbReference type="Proteomes" id="UP000824260"/>
    </source>
</evidence>
<keyword evidence="2" id="KW-0472">Membrane</keyword>
<evidence type="ECO:0000256" key="1">
    <source>
        <dbReference type="SAM" id="Coils"/>
    </source>
</evidence>
<keyword evidence="2" id="KW-0812">Transmembrane</keyword>
<feature type="transmembrane region" description="Helical" evidence="2">
    <location>
        <begin position="166"/>
        <end position="189"/>
    </location>
</feature>
<dbReference type="Proteomes" id="UP000824260">
    <property type="component" value="Unassembled WGS sequence"/>
</dbReference>
<dbReference type="AlphaFoldDB" id="A0A9D0ZNS4"/>
<evidence type="ECO:0000256" key="2">
    <source>
        <dbReference type="SAM" id="Phobius"/>
    </source>
</evidence>
<protein>
    <submittedName>
        <fullName evidence="3">MotA/TolQ/ExbB proton channel family protein</fullName>
    </submittedName>
</protein>
<keyword evidence="1" id="KW-0175">Coiled coil</keyword>
<gene>
    <name evidence="3" type="ORF">IAA52_13085</name>
</gene>
<dbReference type="GO" id="GO:0015031">
    <property type="term" value="P:protein transport"/>
    <property type="evidence" value="ECO:0007669"/>
    <property type="project" value="UniProtKB-KW"/>
</dbReference>
<dbReference type="EMBL" id="DVFZ01000122">
    <property type="protein sequence ID" value="HIQ84018.1"/>
    <property type="molecule type" value="Genomic_DNA"/>
</dbReference>
<name>A0A9D0ZNS4_9FIRM</name>
<accession>A0A9D0ZNS4</accession>
<comment type="caution">
    <text evidence="3">The sequence shown here is derived from an EMBL/GenBank/DDBJ whole genome shotgun (WGS) entry which is preliminary data.</text>
</comment>
<feature type="transmembrane region" description="Helical" evidence="2">
    <location>
        <begin position="20"/>
        <end position="39"/>
    </location>
</feature>
<sequence length="521" mass="57630">MDFLEMFLGSSGGLDAVINISVYTVIVLLFIVGIIRCIAPISRTRATIRRAIRSIKQGATGKRSWQEDKFLGKGCLYAHWSEYLNNLFFADGVYHNASNVEDYINEDTAIYGPGRISFAEALPGLMVSLGFLGTLIGLTTGLSGFNMSDAEAVQESIVTLIPGMRYAFMTSIVGVVGSIAFTLITRFVCGSAEHTLQDFYSAMSRYAGVLSVDPMTQIAIYQQEQTALIQTMSHDLNGSFTDRLEEIITGVTEPIQKSLEEFININTQQQMRLIDKVAGRFVDRMDEMMDGQFKNLSRVIESTCAGQQKVSEMVNASMEEAGRVLKNAAQLQSGLENMVEQLDDYLKKLNAARSGADDNYLRIASNVEKMELVASQQNAYLKSVSSMHAELSRSMQDLQQAQKNMLQRFSEVSGESTAGLMKAASEIRATGTMLENNRQRIGEQLRVDLTDTLDSFRDYMGEFTKRVDYLAANIADSLGQLPHAVGEATDAFLDQIDRISATLEQAQAALDDAVRQMYPQQ</sequence>
<feature type="coiled-coil region" evidence="1">
    <location>
        <begin position="328"/>
        <end position="355"/>
    </location>
</feature>
<dbReference type="GO" id="GO:0005886">
    <property type="term" value="C:plasma membrane"/>
    <property type="evidence" value="ECO:0007669"/>
    <property type="project" value="UniProtKB-SubCell"/>
</dbReference>
<organism evidence="3 4">
    <name type="scientific">Candidatus Pullichristensenella stercorigallinarum</name>
    <dbReference type="NCBI Taxonomy" id="2840909"/>
    <lineage>
        <taxon>Bacteria</taxon>
        <taxon>Bacillati</taxon>
        <taxon>Bacillota</taxon>
        <taxon>Clostridia</taxon>
        <taxon>Candidatus Pullichristensenella</taxon>
    </lineage>
</organism>